<dbReference type="Pfam" id="PF13432">
    <property type="entry name" value="TPR_16"/>
    <property type="match status" value="2"/>
</dbReference>
<evidence type="ECO:0000256" key="2">
    <source>
        <dbReference type="SAM" id="MobiDB-lite"/>
    </source>
</evidence>
<dbReference type="InterPro" id="IPR011990">
    <property type="entry name" value="TPR-like_helical_dom_sf"/>
</dbReference>
<dbReference type="InterPro" id="IPR052943">
    <property type="entry name" value="TMTC_O-mannosyl-trnsfr"/>
</dbReference>
<dbReference type="Pfam" id="PF13424">
    <property type="entry name" value="TPR_12"/>
    <property type="match status" value="1"/>
</dbReference>
<feature type="repeat" description="TPR" evidence="1">
    <location>
        <begin position="297"/>
        <end position="330"/>
    </location>
</feature>
<dbReference type="AlphaFoldDB" id="A0A418VMS1"/>
<reference evidence="3 4" key="1">
    <citation type="submission" date="2018-09" db="EMBL/GenBank/DDBJ databases">
        <authorList>
            <person name="Zhu H."/>
        </authorList>
    </citation>
    <scope>NUCLEOTIDE SEQUENCE [LARGE SCALE GENOMIC DNA]</scope>
    <source>
        <strain evidence="3 4">K2W22B-5</strain>
    </source>
</reference>
<dbReference type="PROSITE" id="PS50005">
    <property type="entry name" value="TPR"/>
    <property type="match status" value="5"/>
</dbReference>
<dbReference type="EMBL" id="QYUL01000005">
    <property type="protein sequence ID" value="RJF77422.1"/>
    <property type="molecule type" value="Genomic_DNA"/>
</dbReference>
<dbReference type="Gene3D" id="3.40.50.2000">
    <property type="entry name" value="Glycogen Phosphorylase B"/>
    <property type="match status" value="1"/>
</dbReference>
<evidence type="ECO:0000313" key="3">
    <source>
        <dbReference type="EMBL" id="RJF77422.1"/>
    </source>
</evidence>
<evidence type="ECO:0000313" key="4">
    <source>
        <dbReference type="Proteomes" id="UP000283458"/>
    </source>
</evidence>
<dbReference type="InterPro" id="IPR019734">
    <property type="entry name" value="TPR_rpt"/>
</dbReference>
<feature type="repeat" description="TPR" evidence="1">
    <location>
        <begin position="331"/>
        <end position="364"/>
    </location>
</feature>
<dbReference type="PANTHER" id="PTHR44809:SF1">
    <property type="entry name" value="PROTEIN O-MANNOSYL-TRANSFERASE TMTC1"/>
    <property type="match status" value="1"/>
</dbReference>
<dbReference type="Proteomes" id="UP000283458">
    <property type="component" value="Unassembled WGS sequence"/>
</dbReference>
<dbReference type="PANTHER" id="PTHR44809">
    <property type="match status" value="1"/>
</dbReference>
<feature type="compositionally biased region" description="Low complexity" evidence="2">
    <location>
        <begin position="7"/>
        <end position="20"/>
    </location>
</feature>
<feature type="region of interest" description="Disordered" evidence="2">
    <location>
        <begin position="1"/>
        <end position="20"/>
    </location>
</feature>
<dbReference type="SMART" id="SM00028">
    <property type="entry name" value="TPR"/>
    <property type="match status" value="9"/>
</dbReference>
<proteinExistence type="predicted"/>
<dbReference type="OrthoDB" id="6193797at2"/>
<accession>A0A418VMS1</accession>
<keyword evidence="4" id="KW-1185">Reference proteome</keyword>
<protein>
    <submittedName>
        <fullName evidence="3">Tetratricopeptide repeat protein</fullName>
    </submittedName>
</protein>
<dbReference type="RefSeq" id="WP_119833864.1">
    <property type="nucleotide sequence ID" value="NZ_QYUL01000005.1"/>
</dbReference>
<evidence type="ECO:0000256" key="1">
    <source>
        <dbReference type="PROSITE-ProRule" id="PRU00339"/>
    </source>
</evidence>
<keyword evidence="1" id="KW-0802">TPR repeat</keyword>
<gene>
    <name evidence="3" type="ORF">D3877_26895</name>
</gene>
<organism evidence="3 4">
    <name type="scientific">Azospirillum cavernae</name>
    <dbReference type="NCBI Taxonomy" id="2320860"/>
    <lineage>
        <taxon>Bacteria</taxon>
        <taxon>Pseudomonadati</taxon>
        <taxon>Pseudomonadota</taxon>
        <taxon>Alphaproteobacteria</taxon>
        <taxon>Rhodospirillales</taxon>
        <taxon>Azospirillaceae</taxon>
        <taxon>Azospirillum</taxon>
    </lineage>
</organism>
<name>A0A418VMS1_9PROT</name>
<sequence length="679" mass="73367">MNRNQRRAANTNANGGKTAAKAGGNAATALLAQAVPLHQAGRLAEAEALYRQALAAHPRQPDALHLLGMIACQTGRFAEAVDLIEQAVSANRTVPDYHANLAYAFQALGRAGEAEAAARAALRLRAPFPEAANSLGNALNAQGRFDQAAAAYRDALRTRPDYAEALGNLGAVLRTLNRSGEAEAVLRQALALAPHLADARAALGLALLDLDRADEGEAILREALRQRPDHAGALLALAGALQRRGQPAEAPYRRHMTVQPSDAEAWNGWGLELQKRDRIDEAAGAFAKALRLAPLMTEALTNLGSVRRLQGRSAEAAVLQRRALDLRPDYAAAHSNLGQAFQDLGDDRAAENSFTRALEFDPRESTARFNRALLRLRHGRLKAGWEDYADRFTSGRLGRPREFPMPEWGGEDLTGRRLLLWAEQGLGDELMFGSILSDLVGRVGSLIIECDPRLVPLFQRSFPSAQARAPTARPDDADRHLPFGSLPRLLRGRLADFPARSGWLVPDPARAADWRGRLAGLGPGLTVGVAWTSRRITTERRSAYTTLDQWGPLLRLPHLRIVSLQYDGREEEIVAAERRFGVTIHRWSDLDQTADLEGTAALVAGLDLAVTVASSAGEFAGALGVPVWRLGSPDWTHLGAATRPWFPSMRSLRPPVGGGLDGAIFKASQEIARLSGGVL</sequence>
<dbReference type="Gene3D" id="1.25.40.10">
    <property type="entry name" value="Tetratricopeptide repeat domain"/>
    <property type="match status" value="3"/>
</dbReference>
<dbReference type="Pfam" id="PF14559">
    <property type="entry name" value="TPR_19"/>
    <property type="match status" value="1"/>
</dbReference>
<feature type="repeat" description="TPR" evidence="1">
    <location>
        <begin position="263"/>
        <end position="296"/>
    </location>
</feature>
<dbReference type="SUPFAM" id="SSF53756">
    <property type="entry name" value="UDP-Glycosyltransferase/glycogen phosphorylase"/>
    <property type="match status" value="1"/>
</dbReference>
<comment type="caution">
    <text evidence="3">The sequence shown here is derived from an EMBL/GenBank/DDBJ whole genome shotgun (WGS) entry which is preliminary data.</text>
</comment>
<dbReference type="SUPFAM" id="SSF48452">
    <property type="entry name" value="TPR-like"/>
    <property type="match status" value="2"/>
</dbReference>
<feature type="repeat" description="TPR" evidence="1">
    <location>
        <begin position="129"/>
        <end position="162"/>
    </location>
</feature>
<feature type="repeat" description="TPR" evidence="1">
    <location>
        <begin position="163"/>
        <end position="196"/>
    </location>
</feature>